<dbReference type="InterPro" id="IPR038765">
    <property type="entry name" value="Papain-like_cys_pep_sf"/>
</dbReference>
<proteinExistence type="inferred from homology"/>
<keyword evidence="3" id="KW-0378">Hydrolase</keyword>
<dbReference type="EMBL" id="KN549223">
    <property type="protein sequence ID" value="KHJ99392.1"/>
    <property type="molecule type" value="Genomic_DNA"/>
</dbReference>
<dbReference type="SMART" id="SM00645">
    <property type="entry name" value="Pept_C1"/>
    <property type="match status" value="1"/>
</dbReference>
<evidence type="ECO:0000259" key="5">
    <source>
        <dbReference type="SMART" id="SM00645"/>
    </source>
</evidence>
<dbReference type="SUPFAM" id="SSF54001">
    <property type="entry name" value="Cysteine proteinases"/>
    <property type="match status" value="1"/>
</dbReference>
<dbReference type="PROSITE" id="PS00639">
    <property type="entry name" value="THIOL_PROTEASE_HIS"/>
    <property type="match status" value="1"/>
</dbReference>
<organism evidence="6 7">
    <name type="scientific">Oesophagostomum dentatum</name>
    <name type="common">Nodular worm</name>
    <dbReference type="NCBI Taxonomy" id="61180"/>
    <lineage>
        <taxon>Eukaryota</taxon>
        <taxon>Metazoa</taxon>
        <taxon>Ecdysozoa</taxon>
        <taxon>Nematoda</taxon>
        <taxon>Chromadorea</taxon>
        <taxon>Rhabditida</taxon>
        <taxon>Rhabditina</taxon>
        <taxon>Rhabditomorpha</taxon>
        <taxon>Strongyloidea</taxon>
        <taxon>Strongylidae</taxon>
        <taxon>Oesophagostomum</taxon>
    </lineage>
</organism>
<evidence type="ECO:0000256" key="1">
    <source>
        <dbReference type="ARBA" id="ARBA00008455"/>
    </source>
</evidence>
<protein>
    <submittedName>
        <fullName evidence="6">Papain family cysteine protease</fullName>
    </submittedName>
</protein>
<dbReference type="InterPro" id="IPR025660">
    <property type="entry name" value="Pept_his_AS"/>
</dbReference>
<gene>
    <name evidence="6" type="ORF">OESDEN_00630</name>
</gene>
<comment type="similarity">
    <text evidence="1">Belongs to the peptidase C1 family.</text>
</comment>
<dbReference type="Proteomes" id="UP000053660">
    <property type="component" value="Unassembled WGS sequence"/>
</dbReference>
<keyword evidence="4" id="KW-0788">Thiol protease</keyword>
<evidence type="ECO:0000256" key="3">
    <source>
        <dbReference type="ARBA" id="ARBA00022801"/>
    </source>
</evidence>
<name>A0A0B1TU59_OESDE</name>
<dbReference type="GO" id="GO:0008234">
    <property type="term" value="F:cysteine-type peptidase activity"/>
    <property type="evidence" value="ECO:0007669"/>
    <property type="project" value="UniProtKB-KW"/>
</dbReference>
<feature type="non-terminal residue" evidence="6">
    <location>
        <position position="1"/>
    </location>
</feature>
<dbReference type="Gene3D" id="3.90.70.10">
    <property type="entry name" value="Cysteine proteinases"/>
    <property type="match status" value="2"/>
</dbReference>
<evidence type="ECO:0000313" key="7">
    <source>
        <dbReference type="Proteomes" id="UP000053660"/>
    </source>
</evidence>
<evidence type="ECO:0000313" key="6">
    <source>
        <dbReference type="EMBL" id="KHJ99392.1"/>
    </source>
</evidence>
<sequence length="329" mass="36879">FDARKKWPECASISTIRDQANCGSCWAVSAASAMSDRVCVQSSGRVKTVVSDTDILACCGIYCGHGCNGGYLDRAWIYATRSGSCSGGPYRQKGVCKPYAFHPCGKHANQTYYGECRGLEKTPVCRATCQLGYPVKYEDDKAYAKTSYKVIANETAIQKEIMTNGPVQAGFYVYSDFRLYKKGIYKASNTVRSCSNPLLGVHPSTPTLIYFHRFILKQIFLFVSCLSRSELMFNSELFQHTSGYREGGHAIKIIGWGVENGTKYWTISNSWNSDWGEDGKFPKLTFFPQHAFLFEGCWKILLHSGLFRMIRGINDCNLEGWVYAGMMKV</sequence>
<accession>A0A0B1TU59</accession>
<keyword evidence="7" id="KW-1185">Reference proteome</keyword>
<dbReference type="PRINTS" id="PR00705">
    <property type="entry name" value="PAPAIN"/>
</dbReference>
<dbReference type="Pfam" id="PF00112">
    <property type="entry name" value="Peptidase_C1"/>
    <property type="match status" value="2"/>
</dbReference>
<evidence type="ECO:0000256" key="4">
    <source>
        <dbReference type="ARBA" id="ARBA00022807"/>
    </source>
</evidence>
<dbReference type="CDD" id="cd02620">
    <property type="entry name" value="Peptidase_C1A_CathepsinB"/>
    <property type="match status" value="1"/>
</dbReference>
<dbReference type="AlphaFoldDB" id="A0A0B1TU59"/>
<feature type="domain" description="Peptidase C1A papain C-terminal" evidence="5">
    <location>
        <begin position="1"/>
        <end position="289"/>
    </location>
</feature>
<dbReference type="InterPro" id="IPR013128">
    <property type="entry name" value="Peptidase_C1A"/>
</dbReference>
<dbReference type="GO" id="GO:0006508">
    <property type="term" value="P:proteolysis"/>
    <property type="evidence" value="ECO:0007669"/>
    <property type="project" value="UniProtKB-KW"/>
</dbReference>
<evidence type="ECO:0000256" key="2">
    <source>
        <dbReference type="ARBA" id="ARBA00022670"/>
    </source>
</evidence>
<dbReference type="PROSITE" id="PS00139">
    <property type="entry name" value="THIOL_PROTEASE_CYS"/>
    <property type="match status" value="1"/>
</dbReference>
<dbReference type="OrthoDB" id="10058785at2759"/>
<dbReference type="PANTHER" id="PTHR12411">
    <property type="entry name" value="CYSTEINE PROTEASE FAMILY C1-RELATED"/>
    <property type="match status" value="1"/>
</dbReference>
<dbReference type="InterPro" id="IPR000668">
    <property type="entry name" value="Peptidase_C1A_C"/>
</dbReference>
<dbReference type="InterPro" id="IPR000169">
    <property type="entry name" value="Pept_cys_AS"/>
</dbReference>
<reference evidence="6 7" key="1">
    <citation type="submission" date="2014-03" db="EMBL/GenBank/DDBJ databases">
        <title>Draft genome of the hookworm Oesophagostomum dentatum.</title>
        <authorList>
            <person name="Mitreva M."/>
        </authorList>
    </citation>
    <scope>NUCLEOTIDE SEQUENCE [LARGE SCALE GENOMIC DNA]</scope>
    <source>
        <strain evidence="6 7">OD-Hann</strain>
    </source>
</reference>
<keyword evidence="2 6" id="KW-0645">Protease</keyword>